<keyword evidence="2" id="KW-1185">Reference proteome</keyword>
<dbReference type="STRING" id="439228.SAMN06295920_103315"/>
<protein>
    <submittedName>
        <fullName evidence="1">Uncharacterized protein</fullName>
    </submittedName>
</protein>
<organism evidence="1 2">
    <name type="scientific">Rhizorhabdus histidinilytica</name>
    <dbReference type="NCBI Taxonomy" id="439228"/>
    <lineage>
        <taxon>Bacteria</taxon>
        <taxon>Pseudomonadati</taxon>
        <taxon>Pseudomonadota</taxon>
        <taxon>Alphaproteobacteria</taxon>
        <taxon>Sphingomonadales</taxon>
        <taxon>Sphingomonadaceae</taxon>
        <taxon>Rhizorhabdus</taxon>
    </lineage>
</organism>
<gene>
    <name evidence="1" type="ORF">SAMN06295920_103315</name>
</gene>
<dbReference type="AlphaFoldDB" id="A0A1T5BVZ8"/>
<proteinExistence type="predicted"/>
<dbReference type="Proteomes" id="UP000189818">
    <property type="component" value="Unassembled WGS sequence"/>
</dbReference>
<reference evidence="2" key="1">
    <citation type="submission" date="2017-02" db="EMBL/GenBank/DDBJ databases">
        <authorList>
            <person name="Varghese N."/>
            <person name="Submissions S."/>
        </authorList>
    </citation>
    <scope>NUCLEOTIDE SEQUENCE [LARGE SCALE GENOMIC DNA]</scope>
    <source>
        <strain evidence="2">UM2</strain>
    </source>
</reference>
<dbReference type="EMBL" id="FUYM01000003">
    <property type="protein sequence ID" value="SKB51163.1"/>
    <property type="molecule type" value="Genomic_DNA"/>
</dbReference>
<accession>A0A1T5BVZ8</accession>
<sequence>MMEGAAFDPGLTGGEVVDLARDVMLAYGDLSKGFVMAMVRKTAVDADPVARDLWLAVADIVWTLDPVPSAGCPAELADEIRLH</sequence>
<name>A0A1T5BVZ8_9SPHN</name>
<evidence type="ECO:0000313" key="2">
    <source>
        <dbReference type="Proteomes" id="UP000189818"/>
    </source>
</evidence>
<evidence type="ECO:0000313" key="1">
    <source>
        <dbReference type="EMBL" id="SKB51163.1"/>
    </source>
</evidence>
<dbReference type="RefSeq" id="WP_079647643.1">
    <property type="nucleotide sequence ID" value="NZ_FUYM01000003.1"/>
</dbReference>